<dbReference type="InterPro" id="IPR036866">
    <property type="entry name" value="RibonucZ/Hydroxyglut_hydro"/>
</dbReference>
<organism evidence="3 4">
    <name type="scientific">Effusibacillus consociatus</name>
    <dbReference type="NCBI Taxonomy" id="1117041"/>
    <lineage>
        <taxon>Bacteria</taxon>
        <taxon>Bacillati</taxon>
        <taxon>Bacillota</taxon>
        <taxon>Bacilli</taxon>
        <taxon>Bacillales</taxon>
        <taxon>Alicyclobacillaceae</taxon>
        <taxon>Effusibacillus</taxon>
    </lineage>
</organism>
<comment type="caution">
    <text evidence="3">The sequence shown here is derived from an EMBL/GenBank/DDBJ whole genome shotgun (WGS) entry which is preliminary data.</text>
</comment>
<protein>
    <submittedName>
        <fullName evidence="3">MBL fold metallo-hydrolase</fullName>
    </submittedName>
</protein>
<dbReference type="PANTHER" id="PTHR15032:SF36">
    <property type="entry name" value="METALLO-BETA-LACTAMASE DOMAIN-CONTAINING PROTEIN"/>
    <property type="match status" value="1"/>
</dbReference>
<gene>
    <name evidence="3" type="ORF">ACFO8Q_04705</name>
</gene>
<dbReference type="Pfam" id="PF12706">
    <property type="entry name" value="Lactamase_B_2"/>
    <property type="match status" value="1"/>
</dbReference>
<dbReference type="SUPFAM" id="SSF56281">
    <property type="entry name" value="Metallo-hydrolase/oxidoreductase"/>
    <property type="match status" value="1"/>
</dbReference>
<name>A0ABV9PYZ2_9BACL</name>
<proteinExistence type="predicted"/>
<keyword evidence="4" id="KW-1185">Reference proteome</keyword>
<accession>A0ABV9PYZ2</accession>
<evidence type="ECO:0000259" key="2">
    <source>
        <dbReference type="Pfam" id="PF12706"/>
    </source>
</evidence>
<dbReference type="Proteomes" id="UP001596002">
    <property type="component" value="Unassembled WGS sequence"/>
</dbReference>
<dbReference type="RefSeq" id="WP_380024574.1">
    <property type="nucleotide sequence ID" value="NZ_JBHSHC010000028.1"/>
</dbReference>
<feature type="domain" description="Metallo-beta-lactamase" evidence="2">
    <location>
        <begin position="72"/>
        <end position="269"/>
    </location>
</feature>
<dbReference type="Gene3D" id="3.60.15.10">
    <property type="entry name" value="Ribonuclease Z/Hydroxyacylglutathione hydrolase-like"/>
    <property type="match status" value="1"/>
</dbReference>
<keyword evidence="1" id="KW-0812">Transmembrane</keyword>
<dbReference type="EMBL" id="JBHSHC010000028">
    <property type="protein sequence ID" value="MFC4766678.1"/>
    <property type="molecule type" value="Genomic_DNA"/>
</dbReference>
<dbReference type="InterPro" id="IPR001279">
    <property type="entry name" value="Metallo-B-lactamas"/>
</dbReference>
<keyword evidence="1" id="KW-1133">Transmembrane helix</keyword>
<keyword evidence="1" id="KW-0472">Membrane</keyword>
<sequence length="325" mass="37213">MVWGFRIASILFILILIALCFLFYQYNRWRRHLPKPPYKRPLLIPTPHQWKNDDITVSWIGHSTLYINFFGTKILTDPVFSERVGLSLGPLTIGPKRHTAPALPLKSACDIDLILLSHAHMDHFDLPSLKRLANRSVQVITAAGTSRLLKRMKFGRIQELGGKDKIELDNGMTITAVPVRHWGNRFPWNHNYAWTGYLIEYKGVRLFFAGDTAYTPTLKELQTIGPIDIAFVPIGAYSPVSFQGAHCTPEQAWQMFLESGAKWLVPIHWDTFVLSHEPVEEPMERLLAVAGEEAGRIVIRKHGEEFRFSYKSSSTYENRPEDLVF</sequence>
<reference evidence="4" key="1">
    <citation type="journal article" date="2019" name="Int. J. Syst. Evol. Microbiol.">
        <title>The Global Catalogue of Microorganisms (GCM) 10K type strain sequencing project: providing services to taxonomists for standard genome sequencing and annotation.</title>
        <authorList>
            <consortium name="The Broad Institute Genomics Platform"/>
            <consortium name="The Broad Institute Genome Sequencing Center for Infectious Disease"/>
            <person name="Wu L."/>
            <person name="Ma J."/>
        </authorList>
    </citation>
    <scope>NUCLEOTIDE SEQUENCE [LARGE SCALE GENOMIC DNA]</scope>
    <source>
        <strain evidence="4">WYCCWR 12678</strain>
    </source>
</reference>
<evidence type="ECO:0000256" key="1">
    <source>
        <dbReference type="SAM" id="Phobius"/>
    </source>
</evidence>
<evidence type="ECO:0000313" key="3">
    <source>
        <dbReference type="EMBL" id="MFC4766678.1"/>
    </source>
</evidence>
<dbReference type="PANTHER" id="PTHR15032">
    <property type="entry name" value="N-ACYL-PHOSPHATIDYLETHANOLAMINE-HYDROLYZING PHOSPHOLIPASE D"/>
    <property type="match status" value="1"/>
</dbReference>
<evidence type="ECO:0000313" key="4">
    <source>
        <dbReference type="Proteomes" id="UP001596002"/>
    </source>
</evidence>
<feature type="transmembrane region" description="Helical" evidence="1">
    <location>
        <begin position="6"/>
        <end position="26"/>
    </location>
</feature>